<evidence type="ECO:0000313" key="2">
    <source>
        <dbReference type="Proteomes" id="UP000789595"/>
    </source>
</evidence>
<reference evidence="1" key="1">
    <citation type="submission" date="2021-11" db="EMBL/GenBank/DDBJ databases">
        <authorList>
            <consortium name="Genoscope - CEA"/>
            <person name="William W."/>
        </authorList>
    </citation>
    <scope>NUCLEOTIDE SEQUENCE</scope>
</reference>
<gene>
    <name evidence="1" type="ORF">PECAL_1P28010</name>
</gene>
<comment type="caution">
    <text evidence="1">The sequence shown here is derived from an EMBL/GenBank/DDBJ whole genome shotgun (WGS) entry which is preliminary data.</text>
</comment>
<organism evidence="1 2">
    <name type="scientific">Pelagomonas calceolata</name>
    <dbReference type="NCBI Taxonomy" id="35677"/>
    <lineage>
        <taxon>Eukaryota</taxon>
        <taxon>Sar</taxon>
        <taxon>Stramenopiles</taxon>
        <taxon>Ochrophyta</taxon>
        <taxon>Pelagophyceae</taxon>
        <taxon>Pelagomonadales</taxon>
        <taxon>Pelagomonadaceae</taxon>
        <taxon>Pelagomonas</taxon>
    </lineage>
</organism>
<dbReference type="PANTHER" id="PTHR46732:SF8">
    <property type="entry name" value="ATP-DEPENDENT PROTEASE LA (LON) DOMAIN PROTEIN"/>
    <property type="match status" value="1"/>
</dbReference>
<protein>
    <submittedName>
        <fullName evidence="1">Uncharacterized protein</fullName>
    </submittedName>
</protein>
<dbReference type="OrthoDB" id="46467at2759"/>
<evidence type="ECO:0000313" key="1">
    <source>
        <dbReference type="EMBL" id="CAH0366317.1"/>
    </source>
</evidence>
<dbReference type="InterPro" id="IPR015947">
    <property type="entry name" value="PUA-like_sf"/>
</dbReference>
<dbReference type="SUPFAM" id="SSF88697">
    <property type="entry name" value="PUA domain-like"/>
    <property type="match status" value="1"/>
</dbReference>
<dbReference type="InterPro" id="IPR046336">
    <property type="entry name" value="Lon_prtase_N_sf"/>
</dbReference>
<name>A0A8J2SH95_9STRA</name>
<sequence>MLRLIAVASASIRAAAWQHHRTLSRQHTRRQADLYGGQDTQRNEDIEALKRAFYGGGSEDTFRDAAASDARLVATANEFGLIKDVPLCRWSMHLLPHQQPIPVWIINQTILNVWQPQYTHMFEELVRGPEPWLYAHVQLPGGRDNIGNPDYDLKNETSLAPRTGTLMRVARYEKQPDNRWAVWVQGLARCRVEKALRNMPYARADIRIIPDGEAFSHFGGTSAFPECWSAALLEDEAFARVEFLPPPESADVAPVCQFDVAAATAWDGEGLEGIYAAPLSVDADARNAADAADASLLAERERDVWLKLDELLRRLSSVSPTAVPVSVPVPSQILGLLPPDGDWPADFALTAVAARLASNVAPPDPFNRRYTTPPGGYPAHRRAARLSYAVWAVVGGQAQPVLDARTTAERLALALRRLEALCDGLAAEGG</sequence>
<keyword evidence="2" id="KW-1185">Reference proteome</keyword>
<accession>A0A8J2SH95</accession>
<dbReference type="Gene3D" id="2.30.130.40">
    <property type="entry name" value="LON domain-like"/>
    <property type="match status" value="1"/>
</dbReference>
<dbReference type="EMBL" id="CAKKNE010000001">
    <property type="protein sequence ID" value="CAH0366317.1"/>
    <property type="molecule type" value="Genomic_DNA"/>
</dbReference>
<proteinExistence type="predicted"/>
<dbReference type="AlphaFoldDB" id="A0A8J2SH95"/>
<dbReference type="Proteomes" id="UP000789595">
    <property type="component" value="Unassembled WGS sequence"/>
</dbReference>
<dbReference type="PANTHER" id="PTHR46732">
    <property type="entry name" value="ATP-DEPENDENT PROTEASE LA (LON) DOMAIN PROTEIN"/>
    <property type="match status" value="1"/>
</dbReference>